<evidence type="ECO:0000313" key="3">
    <source>
        <dbReference type="Proteomes" id="UP000298781"/>
    </source>
</evidence>
<dbReference type="Pfam" id="PF13274">
    <property type="entry name" value="SocA_Panacea"/>
    <property type="match status" value="1"/>
</dbReference>
<dbReference type="Proteomes" id="UP000298781">
    <property type="component" value="Chromosome"/>
</dbReference>
<dbReference type="EMBL" id="CP039690">
    <property type="protein sequence ID" value="QCI65200.1"/>
    <property type="molecule type" value="Genomic_DNA"/>
</dbReference>
<protein>
    <submittedName>
        <fullName evidence="2">DUF4065 domain-containing protein</fullName>
    </submittedName>
</protein>
<name>A0A4D7B537_9HYPH</name>
<dbReference type="KEGG" id="pstg:E8M01_13865"/>
<dbReference type="OrthoDB" id="9799173at2"/>
<proteinExistence type="predicted"/>
<feature type="domain" description="Antitoxin SocA-like Panacea" evidence="1">
    <location>
        <begin position="28"/>
        <end position="131"/>
    </location>
</feature>
<accession>A0A4D7B537</accession>
<keyword evidence="3" id="KW-1185">Reference proteome</keyword>
<dbReference type="InterPro" id="IPR025272">
    <property type="entry name" value="SocA_Panacea"/>
</dbReference>
<dbReference type="AlphaFoldDB" id="A0A4D7B537"/>
<dbReference type="RefSeq" id="WP_136960648.1">
    <property type="nucleotide sequence ID" value="NZ_CP039690.1"/>
</dbReference>
<sequence length="162" mass="18692">MTYDVRDIANYILDVADKLHVPLTNIAINKLIYFLHAHFVVESNKPLITAKIEAWEHGPVFREIYREFRIHKDKPISTRARKIDLNTGLGTIDAPDIALSDRNLIDQILPRYIRLSAAALVALSHEKDGPWDRTWNYDTLSNPTMRISDDSIRSWFNSAARH</sequence>
<reference evidence="2 3" key="1">
    <citation type="submission" date="2019-04" db="EMBL/GenBank/DDBJ databases">
        <title>Phreatobacter aquaticus sp. nov.</title>
        <authorList>
            <person name="Choi A."/>
        </authorList>
    </citation>
    <scope>NUCLEOTIDE SEQUENCE [LARGE SCALE GENOMIC DNA]</scope>
    <source>
        <strain evidence="2 3">KCTC 52518</strain>
    </source>
</reference>
<evidence type="ECO:0000313" key="2">
    <source>
        <dbReference type="EMBL" id="QCI65200.1"/>
    </source>
</evidence>
<evidence type="ECO:0000259" key="1">
    <source>
        <dbReference type="Pfam" id="PF13274"/>
    </source>
</evidence>
<organism evidence="2 3">
    <name type="scientific">Phreatobacter stygius</name>
    <dbReference type="NCBI Taxonomy" id="1940610"/>
    <lineage>
        <taxon>Bacteria</taxon>
        <taxon>Pseudomonadati</taxon>
        <taxon>Pseudomonadota</taxon>
        <taxon>Alphaproteobacteria</taxon>
        <taxon>Hyphomicrobiales</taxon>
        <taxon>Phreatobacteraceae</taxon>
        <taxon>Phreatobacter</taxon>
    </lineage>
</organism>
<gene>
    <name evidence="2" type="ORF">E8M01_13865</name>
</gene>